<evidence type="ECO:0000256" key="3">
    <source>
        <dbReference type="ARBA" id="ARBA00023014"/>
    </source>
</evidence>
<dbReference type="InterPro" id="IPR017900">
    <property type="entry name" value="4Fe4S_Fe_S_CS"/>
</dbReference>
<keyword evidence="1" id="KW-0479">Metal-binding</keyword>
<dbReference type="PANTHER" id="PTHR43255:SF2">
    <property type="entry name" value="HETERODISULFIDE REDUCTASE RELATED PROTEIN"/>
    <property type="match status" value="1"/>
</dbReference>
<dbReference type="SUPFAM" id="SSF46548">
    <property type="entry name" value="alpha-helical ferredoxin"/>
    <property type="match status" value="1"/>
</dbReference>
<organism evidence="5 6">
    <name type="scientific">candidate division WOR-3 bacterium</name>
    <dbReference type="NCBI Taxonomy" id="2052148"/>
    <lineage>
        <taxon>Bacteria</taxon>
        <taxon>Bacteria division WOR-3</taxon>
    </lineage>
</organism>
<evidence type="ECO:0000259" key="4">
    <source>
        <dbReference type="PROSITE" id="PS51379"/>
    </source>
</evidence>
<evidence type="ECO:0000313" key="5">
    <source>
        <dbReference type="EMBL" id="RKX71647.1"/>
    </source>
</evidence>
<dbReference type="PROSITE" id="PS51379">
    <property type="entry name" value="4FE4S_FER_2"/>
    <property type="match status" value="1"/>
</dbReference>
<comment type="caution">
    <text evidence="5">The sequence shown here is derived from an EMBL/GenBank/DDBJ whole genome shotgun (WGS) entry which is preliminary data.</text>
</comment>
<dbReference type="GO" id="GO:0051536">
    <property type="term" value="F:iron-sulfur cluster binding"/>
    <property type="evidence" value="ECO:0007669"/>
    <property type="project" value="UniProtKB-KW"/>
</dbReference>
<dbReference type="EMBL" id="QNBE01000004">
    <property type="protein sequence ID" value="RKX71647.1"/>
    <property type="molecule type" value="Genomic_DNA"/>
</dbReference>
<dbReference type="PROSITE" id="PS00198">
    <property type="entry name" value="4FE4S_FER_1"/>
    <property type="match status" value="1"/>
</dbReference>
<evidence type="ECO:0000256" key="2">
    <source>
        <dbReference type="ARBA" id="ARBA00023004"/>
    </source>
</evidence>
<evidence type="ECO:0000256" key="1">
    <source>
        <dbReference type="ARBA" id="ARBA00022723"/>
    </source>
</evidence>
<dbReference type="PANTHER" id="PTHR43255">
    <property type="entry name" value="IRON-SULFUR-BINDING OXIDOREDUCTASE FADF-RELATED-RELATED"/>
    <property type="match status" value="1"/>
</dbReference>
<evidence type="ECO:0000313" key="6">
    <source>
        <dbReference type="Proteomes" id="UP000268469"/>
    </source>
</evidence>
<protein>
    <submittedName>
        <fullName evidence="5">Heterodisulfide reductase</fullName>
    </submittedName>
</protein>
<accession>A0A660SLM0</accession>
<keyword evidence="3" id="KW-0411">Iron-sulfur</keyword>
<dbReference type="AlphaFoldDB" id="A0A660SLM0"/>
<name>A0A660SLM0_UNCW3</name>
<sequence length="130" mass="14882">MLKVKVWSPLRERILEISGEDLLSCYQCGRCSASCPFAPYMDLIPNMVMRSIQLGIEDVLKANSPWFCATCLTCKVRCPRGIKIPEVMEALREIRLREKYDYLNPLTIDQELLTECPPMGIVSGFNKYSK</sequence>
<reference evidence="5 6" key="1">
    <citation type="submission" date="2018-06" db="EMBL/GenBank/DDBJ databases">
        <title>Extensive metabolic versatility and redundancy in microbially diverse, dynamic hydrothermal sediments.</title>
        <authorList>
            <person name="Dombrowski N."/>
            <person name="Teske A."/>
            <person name="Baker B.J."/>
        </authorList>
    </citation>
    <scope>NUCLEOTIDE SEQUENCE [LARGE SCALE GENOMIC DNA]</scope>
    <source>
        <strain evidence="5">B36_G15</strain>
    </source>
</reference>
<dbReference type="Gene3D" id="1.10.1060.10">
    <property type="entry name" value="Alpha-helical ferredoxin"/>
    <property type="match status" value="1"/>
</dbReference>
<dbReference type="GO" id="GO:0046872">
    <property type="term" value="F:metal ion binding"/>
    <property type="evidence" value="ECO:0007669"/>
    <property type="project" value="UniProtKB-KW"/>
</dbReference>
<keyword evidence="2" id="KW-0408">Iron</keyword>
<dbReference type="Pfam" id="PF13183">
    <property type="entry name" value="Fer4_8"/>
    <property type="match status" value="1"/>
</dbReference>
<dbReference type="Proteomes" id="UP000268469">
    <property type="component" value="Unassembled WGS sequence"/>
</dbReference>
<feature type="domain" description="4Fe-4S ferredoxin-type" evidence="4">
    <location>
        <begin position="13"/>
        <end position="46"/>
    </location>
</feature>
<dbReference type="InterPro" id="IPR009051">
    <property type="entry name" value="Helical_ferredxn"/>
</dbReference>
<gene>
    <name evidence="5" type="ORF">DRP53_00755</name>
</gene>
<dbReference type="InterPro" id="IPR017896">
    <property type="entry name" value="4Fe4S_Fe-S-bd"/>
</dbReference>
<dbReference type="InterPro" id="IPR051460">
    <property type="entry name" value="HdrC_iron-sulfur_subunit"/>
</dbReference>
<proteinExistence type="predicted"/>
<dbReference type="GO" id="GO:0005886">
    <property type="term" value="C:plasma membrane"/>
    <property type="evidence" value="ECO:0007669"/>
    <property type="project" value="TreeGrafter"/>
</dbReference>